<dbReference type="InterPro" id="IPR051122">
    <property type="entry name" value="SDR_DHRS6-like"/>
</dbReference>
<dbReference type="PANTHER" id="PTHR43477">
    <property type="entry name" value="DIHYDROANTICAPSIN 7-DEHYDROGENASE"/>
    <property type="match status" value="1"/>
</dbReference>
<dbReference type="AlphaFoldDB" id="A0A7T4UQW7"/>
<dbReference type="KEGG" id="snan:I6N98_04475"/>
<evidence type="ECO:0000313" key="3">
    <source>
        <dbReference type="EMBL" id="QQD19116.1"/>
    </source>
</evidence>
<dbReference type="InterPro" id="IPR036291">
    <property type="entry name" value="NAD(P)-bd_dom_sf"/>
</dbReference>
<name>A0A7T4UQW7_9GAMM</name>
<dbReference type="SUPFAM" id="SSF51735">
    <property type="entry name" value="NAD(P)-binding Rossmann-fold domains"/>
    <property type="match status" value="1"/>
</dbReference>
<sequence length="234" mass="24987">MSKVLIITGGSKGIGRATAQRFSEAYYRVVNLSRKPIDLAGAQQIPVDMLEQDWLAGCQSALLDAVADAEQVVLVHNAARQDGDTVADLEGDAFRDVLQINLVAPQELNRLLIPHLPEGSAILYVGSTLAEKAVSGCASYIASKHGLVGLMRSTVQDLAGRGIHSACVCPGFTDTEMLRGHINNDPEVIAAITANVSHQRLIDPDEIARCLQFCAENPVISGSVIHANLGQIER</sequence>
<dbReference type="PRINTS" id="PR00081">
    <property type="entry name" value="GDHRDH"/>
</dbReference>
<proteinExistence type="inferred from homology"/>
<dbReference type="Pfam" id="PF00106">
    <property type="entry name" value="adh_short"/>
    <property type="match status" value="1"/>
</dbReference>
<evidence type="ECO:0000256" key="1">
    <source>
        <dbReference type="ARBA" id="ARBA00006484"/>
    </source>
</evidence>
<dbReference type="EMBL" id="CP066167">
    <property type="protein sequence ID" value="QQD19116.1"/>
    <property type="molecule type" value="Genomic_DNA"/>
</dbReference>
<dbReference type="InterPro" id="IPR002347">
    <property type="entry name" value="SDR_fam"/>
</dbReference>
<evidence type="ECO:0000256" key="2">
    <source>
        <dbReference type="ARBA" id="ARBA00023002"/>
    </source>
</evidence>
<dbReference type="GO" id="GO:0016491">
    <property type="term" value="F:oxidoreductase activity"/>
    <property type="evidence" value="ECO:0007669"/>
    <property type="project" value="UniProtKB-KW"/>
</dbReference>
<dbReference type="Gene3D" id="3.40.50.720">
    <property type="entry name" value="NAD(P)-binding Rossmann-like Domain"/>
    <property type="match status" value="1"/>
</dbReference>
<reference evidence="3 4" key="1">
    <citation type="submission" date="2020-12" db="EMBL/GenBank/DDBJ databases">
        <authorList>
            <person name="Shan Y."/>
        </authorList>
    </citation>
    <scope>NUCLEOTIDE SEQUENCE [LARGE SCALE GENOMIC DNA]</scope>
    <source>
        <strain evidence="4">csc3.9</strain>
    </source>
</reference>
<evidence type="ECO:0000313" key="4">
    <source>
        <dbReference type="Proteomes" id="UP000596063"/>
    </source>
</evidence>
<dbReference type="RefSeq" id="WP_198570601.1">
    <property type="nucleotide sequence ID" value="NZ_CP066167.1"/>
</dbReference>
<organism evidence="3 4">
    <name type="scientific">Spongiibacter nanhainus</name>
    <dbReference type="NCBI Taxonomy" id="2794344"/>
    <lineage>
        <taxon>Bacteria</taxon>
        <taxon>Pseudomonadati</taxon>
        <taxon>Pseudomonadota</taxon>
        <taxon>Gammaproteobacteria</taxon>
        <taxon>Cellvibrionales</taxon>
        <taxon>Spongiibacteraceae</taxon>
        <taxon>Spongiibacter</taxon>
    </lineage>
</organism>
<keyword evidence="4" id="KW-1185">Reference proteome</keyword>
<protein>
    <submittedName>
        <fullName evidence="3">SDR family oxidoreductase</fullName>
    </submittedName>
</protein>
<keyword evidence="2" id="KW-0560">Oxidoreductase</keyword>
<dbReference type="CDD" id="cd05233">
    <property type="entry name" value="SDR_c"/>
    <property type="match status" value="1"/>
</dbReference>
<gene>
    <name evidence="3" type="ORF">I6N98_04475</name>
</gene>
<dbReference type="PANTHER" id="PTHR43477:SF1">
    <property type="entry name" value="DIHYDROANTICAPSIN 7-DEHYDROGENASE"/>
    <property type="match status" value="1"/>
</dbReference>
<accession>A0A7T4UQW7</accession>
<comment type="similarity">
    <text evidence="1">Belongs to the short-chain dehydrogenases/reductases (SDR) family.</text>
</comment>
<dbReference type="Proteomes" id="UP000596063">
    <property type="component" value="Chromosome"/>
</dbReference>